<gene>
    <name evidence="1" type="ORF">AN2V17_01800</name>
</gene>
<keyword evidence="2" id="KW-1185">Reference proteome</keyword>
<reference evidence="1" key="1">
    <citation type="submission" date="2023-09" db="EMBL/GenBank/DDBJ databases">
        <title>Vallitalea sediminicola and Vallitalea maricola sp. nov., anaerobic bacteria isolated from marine sediment.</title>
        <authorList>
            <person name="Hirano S."/>
            <person name="Maeda A."/>
            <person name="Terahara T."/>
            <person name="Mori K."/>
            <person name="Hamada M."/>
            <person name="Matsumoto R."/>
            <person name="Kobayashi T."/>
        </authorList>
    </citation>
    <scope>NUCLEOTIDE SEQUENCE</scope>
    <source>
        <strain evidence="1">AN17-2</strain>
    </source>
</reference>
<dbReference type="EMBL" id="BTPU01000002">
    <property type="protein sequence ID" value="GMQ60953.1"/>
    <property type="molecule type" value="Genomic_DNA"/>
</dbReference>
<name>A0ACB5UEK8_9FIRM</name>
<organism evidence="1 2">
    <name type="scientific">Vallitalea maricola</name>
    <dbReference type="NCBI Taxonomy" id="3074433"/>
    <lineage>
        <taxon>Bacteria</taxon>
        <taxon>Bacillati</taxon>
        <taxon>Bacillota</taxon>
        <taxon>Clostridia</taxon>
        <taxon>Lachnospirales</taxon>
        <taxon>Vallitaleaceae</taxon>
        <taxon>Vallitalea</taxon>
    </lineage>
</organism>
<accession>A0ACB5UEK8</accession>
<evidence type="ECO:0000313" key="2">
    <source>
        <dbReference type="Proteomes" id="UP001374599"/>
    </source>
</evidence>
<evidence type="ECO:0000313" key="1">
    <source>
        <dbReference type="EMBL" id="GMQ60953.1"/>
    </source>
</evidence>
<sequence length="58" mass="7203">MILSEPQYNNYQRINENEKKHLRYIRNTIVKGYKIKKFVQRYNKCQGINYQTTFETKQ</sequence>
<dbReference type="Proteomes" id="UP001374599">
    <property type="component" value="Unassembled WGS sequence"/>
</dbReference>
<comment type="caution">
    <text evidence="1">The sequence shown here is derived from an EMBL/GenBank/DDBJ whole genome shotgun (WGS) entry which is preliminary data.</text>
</comment>
<protein>
    <submittedName>
        <fullName evidence="1">Uncharacterized protein</fullName>
    </submittedName>
</protein>
<proteinExistence type="predicted"/>